<keyword evidence="1" id="KW-0645">Protease</keyword>
<dbReference type="AlphaFoldDB" id="A0A6G1FGH8"/>
<dbReference type="Pfam" id="PF00675">
    <property type="entry name" value="Peptidase_M16"/>
    <property type="match status" value="1"/>
</dbReference>
<keyword evidence="5" id="KW-0482">Metalloprotease</keyword>
<dbReference type="InterPro" id="IPR011765">
    <property type="entry name" value="Pept_M16_N"/>
</dbReference>
<dbReference type="PANTHER" id="PTHR11851">
    <property type="entry name" value="METALLOPROTEASE"/>
    <property type="match status" value="1"/>
</dbReference>
<organism evidence="7 8">
    <name type="scientific">Oryza meyeriana var. granulata</name>
    <dbReference type="NCBI Taxonomy" id="110450"/>
    <lineage>
        <taxon>Eukaryota</taxon>
        <taxon>Viridiplantae</taxon>
        <taxon>Streptophyta</taxon>
        <taxon>Embryophyta</taxon>
        <taxon>Tracheophyta</taxon>
        <taxon>Spermatophyta</taxon>
        <taxon>Magnoliopsida</taxon>
        <taxon>Liliopsida</taxon>
        <taxon>Poales</taxon>
        <taxon>Poaceae</taxon>
        <taxon>BOP clade</taxon>
        <taxon>Oryzoideae</taxon>
        <taxon>Oryzeae</taxon>
        <taxon>Oryzinae</taxon>
        <taxon>Oryza</taxon>
        <taxon>Oryza meyeriana</taxon>
    </lineage>
</organism>
<name>A0A6G1FGH8_9ORYZ</name>
<dbReference type="EMBL" id="SPHZ02000001">
    <property type="protein sequence ID" value="KAF0935892.1"/>
    <property type="molecule type" value="Genomic_DNA"/>
</dbReference>
<gene>
    <name evidence="7" type="ORF">E2562_036628</name>
</gene>
<feature type="domain" description="Peptidase M16 N-terminal" evidence="6">
    <location>
        <begin position="107"/>
        <end position="186"/>
    </location>
</feature>
<accession>A0A6G1FGH8</accession>
<evidence type="ECO:0000256" key="3">
    <source>
        <dbReference type="ARBA" id="ARBA00022801"/>
    </source>
</evidence>
<dbReference type="GO" id="GO:0005739">
    <property type="term" value="C:mitochondrion"/>
    <property type="evidence" value="ECO:0007669"/>
    <property type="project" value="TreeGrafter"/>
</dbReference>
<evidence type="ECO:0000313" key="7">
    <source>
        <dbReference type="EMBL" id="KAF0935892.1"/>
    </source>
</evidence>
<feature type="non-terminal residue" evidence="7">
    <location>
        <position position="193"/>
    </location>
</feature>
<evidence type="ECO:0000256" key="2">
    <source>
        <dbReference type="ARBA" id="ARBA00022723"/>
    </source>
</evidence>
<keyword evidence="3" id="KW-0378">Hydrolase</keyword>
<keyword evidence="4" id="KW-0862">Zinc</keyword>
<dbReference type="GO" id="GO:0006508">
    <property type="term" value="P:proteolysis"/>
    <property type="evidence" value="ECO:0007669"/>
    <property type="project" value="UniProtKB-KW"/>
</dbReference>
<sequence>MAFRRILSTAVRRRSVVTAAATAGNAREASTAVAAGPSVIAPDATPVRPPVFMYNRIAETVNARLRRLEHPDPLFLCYASAVPAHADHKAILAAPETRVTTLPSGLRVVTESSLAARTATVGVWIDAESRYETEEAAGVAHFVEHMLFKGTDNRSVAQLEQEIENIGGHLKAYTSREQTTYKLILLVNDHKGW</sequence>
<keyword evidence="2" id="KW-0479">Metal-binding</keyword>
<comment type="caution">
    <text evidence="7">The sequence shown here is derived from an EMBL/GenBank/DDBJ whole genome shotgun (WGS) entry which is preliminary data.</text>
</comment>
<dbReference type="Proteomes" id="UP000479710">
    <property type="component" value="Unassembled WGS sequence"/>
</dbReference>
<evidence type="ECO:0000313" key="8">
    <source>
        <dbReference type="Proteomes" id="UP000479710"/>
    </source>
</evidence>
<evidence type="ECO:0000256" key="5">
    <source>
        <dbReference type="ARBA" id="ARBA00023049"/>
    </source>
</evidence>
<dbReference type="PANTHER" id="PTHR11851:SF149">
    <property type="entry name" value="GH01077P"/>
    <property type="match status" value="1"/>
</dbReference>
<dbReference type="InterPro" id="IPR050361">
    <property type="entry name" value="MPP/UQCRC_Complex"/>
</dbReference>
<evidence type="ECO:0000259" key="6">
    <source>
        <dbReference type="Pfam" id="PF00675"/>
    </source>
</evidence>
<dbReference type="GO" id="GO:0008237">
    <property type="term" value="F:metallopeptidase activity"/>
    <property type="evidence" value="ECO:0007669"/>
    <property type="project" value="UniProtKB-KW"/>
</dbReference>
<dbReference type="InterPro" id="IPR011249">
    <property type="entry name" value="Metalloenz_LuxS/M16"/>
</dbReference>
<keyword evidence="8" id="KW-1185">Reference proteome</keyword>
<dbReference type="SUPFAM" id="SSF63411">
    <property type="entry name" value="LuxS/MPP-like metallohydrolase"/>
    <property type="match status" value="1"/>
</dbReference>
<dbReference type="Gene3D" id="3.30.830.10">
    <property type="entry name" value="Metalloenzyme, LuxS/M16 peptidase-like"/>
    <property type="match status" value="1"/>
</dbReference>
<evidence type="ECO:0000256" key="4">
    <source>
        <dbReference type="ARBA" id="ARBA00022833"/>
    </source>
</evidence>
<proteinExistence type="predicted"/>
<reference evidence="7 8" key="1">
    <citation type="submission" date="2019-11" db="EMBL/GenBank/DDBJ databases">
        <title>Whole genome sequence of Oryza granulata.</title>
        <authorList>
            <person name="Li W."/>
        </authorList>
    </citation>
    <scope>NUCLEOTIDE SEQUENCE [LARGE SCALE GENOMIC DNA]</scope>
    <source>
        <strain evidence="8">cv. Menghai</strain>
        <tissue evidence="7">Leaf</tissue>
    </source>
</reference>
<dbReference type="OrthoDB" id="10251424at2759"/>
<protein>
    <recommendedName>
        <fullName evidence="6">Peptidase M16 N-terminal domain-containing protein</fullName>
    </recommendedName>
</protein>
<evidence type="ECO:0000256" key="1">
    <source>
        <dbReference type="ARBA" id="ARBA00022670"/>
    </source>
</evidence>
<dbReference type="GO" id="GO:0046872">
    <property type="term" value="F:metal ion binding"/>
    <property type="evidence" value="ECO:0007669"/>
    <property type="project" value="UniProtKB-KW"/>
</dbReference>